<feature type="transmembrane region" description="Helical" evidence="1">
    <location>
        <begin position="33"/>
        <end position="51"/>
    </location>
</feature>
<keyword evidence="4" id="KW-1185">Reference proteome</keyword>
<evidence type="ECO:0000313" key="3">
    <source>
        <dbReference type="EMBL" id="RKF34155.1"/>
    </source>
</evidence>
<sequence>MKELKLTLSEQDQLEAILFSMSKSPQIIKARKNARLLFLLLMLILAVPFFYYEKFLAILIILVGLLAFLFFQTYLGIYYKRYGTRYVRSQEFKNRIGLVHTITFEDDYLEIKSDQMEAKYQFNQFEYITETSSAFFIKLKMADQLFFPKNQLSEIAEFNVFLQQLCQRLQIDYREELNWKWA</sequence>
<evidence type="ECO:0000313" key="4">
    <source>
        <dbReference type="Proteomes" id="UP000286402"/>
    </source>
</evidence>
<comment type="caution">
    <text evidence="3">The sequence shown here is derived from an EMBL/GenBank/DDBJ whole genome shotgun (WGS) entry which is preliminary data.</text>
</comment>
<organism evidence="3 4">
    <name type="scientific">Sphingobacterium siyangense</name>
    <dbReference type="NCBI Taxonomy" id="459529"/>
    <lineage>
        <taxon>Bacteria</taxon>
        <taxon>Pseudomonadati</taxon>
        <taxon>Bacteroidota</taxon>
        <taxon>Sphingobacteriia</taxon>
        <taxon>Sphingobacteriales</taxon>
        <taxon>Sphingobacteriaceae</taxon>
        <taxon>Sphingobacterium</taxon>
    </lineage>
</organism>
<protein>
    <recommendedName>
        <fullName evidence="2">YcxB-like C-terminal domain-containing protein</fullName>
    </recommendedName>
</protein>
<feature type="transmembrane region" description="Helical" evidence="1">
    <location>
        <begin position="57"/>
        <end position="79"/>
    </location>
</feature>
<dbReference type="InterPro" id="IPR025588">
    <property type="entry name" value="YcxB-like_C"/>
</dbReference>
<proteinExistence type="predicted"/>
<dbReference type="EMBL" id="MCAQ01000025">
    <property type="protein sequence ID" value="RKF34155.1"/>
    <property type="molecule type" value="Genomic_DNA"/>
</dbReference>
<feature type="domain" description="YcxB-like C-terminal" evidence="2">
    <location>
        <begin position="104"/>
        <end position="154"/>
    </location>
</feature>
<keyword evidence="1" id="KW-1133">Transmembrane helix</keyword>
<dbReference type="AlphaFoldDB" id="A0A420FMI2"/>
<reference evidence="3 4" key="1">
    <citation type="submission" date="2016-07" db="EMBL/GenBank/DDBJ databases">
        <title>Genome analysis of Sphingobacterium siyangense T12B17.</title>
        <authorList>
            <person name="Xu D."/>
            <person name="Su Y."/>
            <person name="Zheng S."/>
        </authorList>
    </citation>
    <scope>NUCLEOTIDE SEQUENCE [LARGE SCALE GENOMIC DNA]</scope>
    <source>
        <strain evidence="3 4">T12B17</strain>
    </source>
</reference>
<evidence type="ECO:0000259" key="2">
    <source>
        <dbReference type="Pfam" id="PF14317"/>
    </source>
</evidence>
<dbReference type="Pfam" id="PF14317">
    <property type="entry name" value="YcxB"/>
    <property type="match status" value="1"/>
</dbReference>
<gene>
    <name evidence="3" type="ORF">BCY89_10990</name>
</gene>
<keyword evidence="1" id="KW-0472">Membrane</keyword>
<name>A0A420FMI2_9SPHI</name>
<keyword evidence="1" id="KW-0812">Transmembrane</keyword>
<dbReference type="RefSeq" id="WP_120335125.1">
    <property type="nucleotide sequence ID" value="NZ_MCAQ01000025.1"/>
</dbReference>
<dbReference type="Proteomes" id="UP000286402">
    <property type="component" value="Unassembled WGS sequence"/>
</dbReference>
<accession>A0A420FMI2</accession>
<evidence type="ECO:0000256" key="1">
    <source>
        <dbReference type="SAM" id="Phobius"/>
    </source>
</evidence>